<dbReference type="EnsemblMetazoa" id="Aqu2.1.16862_001">
    <property type="protein sequence ID" value="Aqu2.1.16862_001"/>
    <property type="gene ID" value="Aqu2.1.16862"/>
</dbReference>
<feature type="domain" description="P2X purinoreceptor 7 intracellular" evidence="1">
    <location>
        <begin position="3"/>
        <end position="87"/>
    </location>
</feature>
<protein>
    <recommendedName>
        <fullName evidence="1">P2X purinoreceptor 7 intracellular domain-containing protein</fullName>
    </recommendedName>
</protein>
<dbReference type="AlphaFoldDB" id="A0A1X7TPZ2"/>
<organism evidence="2">
    <name type="scientific">Amphimedon queenslandica</name>
    <name type="common">Sponge</name>
    <dbReference type="NCBI Taxonomy" id="400682"/>
    <lineage>
        <taxon>Eukaryota</taxon>
        <taxon>Metazoa</taxon>
        <taxon>Porifera</taxon>
        <taxon>Demospongiae</taxon>
        <taxon>Heteroscleromorpha</taxon>
        <taxon>Haplosclerida</taxon>
        <taxon>Niphatidae</taxon>
        <taxon>Amphimedon</taxon>
    </lineage>
</organism>
<dbReference type="PANTHER" id="PTHR36981">
    <property type="entry name" value="ZGC:195170"/>
    <property type="match status" value="1"/>
</dbReference>
<dbReference type="Pfam" id="PF20478">
    <property type="entry name" value="P2RX7_C"/>
    <property type="match status" value="1"/>
</dbReference>
<dbReference type="PANTHER" id="PTHR36981:SF3">
    <property type="entry name" value="UBIQUITIN-LIKE PROTEASE FAMILY PROFILE DOMAIN-CONTAINING PROTEIN"/>
    <property type="match status" value="1"/>
</dbReference>
<dbReference type="InParanoid" id="A0A1X7TPZ2"/>
<accession>A0A1X7TPZ2</accession>
<name>A0A1X7TPZ2_AMPQE</name>
<dbReference type="InterPro" id="IPR046815">
    <property type="entry name" value="P2RX7_C"/>
</dbReference>
<sequence length="88" mass="10182">MNTPAEDVCCGRLSCITNYGHFYNICLDQQVLTVAIHQRSDIRADPMNYSSESFRKSAYRQNILWKYKKLGRGNRRVCPSCVVLAIRH</sequence>
<dbReference type="OMA" id="YNICLDQ"/>
<evidence type="ECO:0000259" key="1">
    <source>
        <dbReference type="Pfam" id="PF20478"/>
    </source>
</evidence>
<proteinExistence type="predicted"/>
<evidence type="ECO:0000313" key="2">
    <source>
        <dbReference type="EnsemblMetazoa" id="Aqu2.1.16862_001"/>
    </source>
</evidence>
<dbReference type="OrthoDB" id="10066060at2759"/>
<reference evidence="2" key="1">
    <citation type="submission" date="2017-05" db="UniProtKB">
        <authorList>
            <consortium name="EnsemblMetazoa"/>
        </authorList>
    </citation>
    <scope>IDENTIFICATION</scope>
</reference>
<dbReference type="eggNOG" id="ENOG502SE17">
    <property type="taxonomic scope" value="Eukaryota"/>
</dbReference>